<keyword evidence="2" id="KW-1185">Reference proteome</keyword>
<dbReference type="AlphaFoldDB" id="A0A7J7HHC7"/>
<organism evidence="1 2">
    <name type="scientific">Camellia sinensis</name>
    <name type="common">Tea plant</name>
    <name type="synonym">Thea sinensis</name>
    <dbReference type="NCBI Taxonomy" id="4442"/>
    <lineage>
        <taxon>Eukaryota</taxon>
        <taxon>Viridiplantae</taxon>
        <taxon>Streptophyta</taxon>
        <taxon>Embryophyta</taxon>
        <taxon>Tracheophyta</taxon>
        <taxon>Spermatophyta</taxon>
        <taxon>Magnoliopsida</taxon>
        <taxon>eudicotyledons</taxon>
        <taxon>Gunneridae</taxon>
        <taxon>Pentapetalae</taxon>
        <taxon>asterids</taxon>
        <taxon>Ericales</taxon>
        <taxon>Theaceae</taxon>
        <taxon>Camellia</taxon>
    </lineage>
</organism>
<dbReference type="Proteomes" id="UP000593564">
    <property type="component" value="Unassembled WGS sequence"/>
</dbReference>
<sequence length="84" mass="9737">MLKITIIHLQIPHKNACSSYQHNSFSHQNMGGCMTQNPKIPPYNKTINITQLAKPTNFSQKKKKKADLEGYVQFKLKYYNKLVL</sequence>
<accession>A0A7J7HHC7</accession>
<gene>
    <name evidence="1" type="ORF">HYC85_010053</name>
</gene>
<evidence type="ECO:0000313" key="2">
    <source>
        <dbReference type="Proteomes" id="UP000593564"/>
    </source>
</evidence>
<comment type="caution">
    <text evidence="1">The sequence shown here is derived from an EMBL/GenBank/DDBJ whole genome shotgun (WGS) entry which is preliminary data.</text>
</comment>
<reference evidence="1 2" key="2">
    <citation type="submission" date="2020-07" db="EMBL/GenBank/DDBJ databases">
        <title>Genome assembly of wild tea tree DASZ reveals pedigree and selection history of tea varieties.</title>
        <authorList>
            <person name="Zhang W."/>
        </authorList>
    </citation>
    <scope>NUCLEOTIDE SEQUENCE [LARGE SCALE GENOMIC DNA]</scope>
    <source>
        <strain evidence="2">cv. G240</strain>
        <tissue evidence="1">Leaf</tissue>
    </source>
</reference>
<evidence type="ECO:0000313" key="1">
    <source>
        <dbReference type="EMBL" id="KAF5952109.1"/>
    </source>
</evidence>
<proteinExistence type="predicted"/>
<reference evidence="2" key="1">
    <citation type="journal article" date="2020" name="Nat. Commun.">
        <title>Genome assembly of wild tea tree DASZ reveals pedigree and selection history of tea varieties.</title>
        <authorList>
            <person name="Zhang W."/>
            <person name="Zhang Y."/>
            <person name="Qiu H."/>
            <person name="Guo Y."/>
            <person name="Wan H."/>
            <person name="Zhang X."/>
            <person name="Scossa F."/>
            <person name="Alseekh S."/>
            <person name="Zhang Q."/>
            <person name="Wang P."/>
            <person name="Xu L."/>
            <person name="Schmidt M.H."/>
            <person name="Jia X."/>
            <person name="Li D."/>
            <person name="Zhu A."/>
            <person name="Guo F."/>
            <person name="Chen W."/>
            <person name="Ni D."/>
            <person name="Usadel B."/>
            <person name="Fernie A.R."/>
            <person name="Wen W."/>
        </authorList>
    </citation>
    <scope>NUCLEOTIDE SEQUENCE [LARGE SCALE GENOMIC DNA]</scope>
    <source>
        <strain evidence="2">cv. G240</strain>
    </source>
</reference>
<dbReference type="EMBL" id="JACBKZ010000004">
    <property type="protein sequence ID" value="KAF5952109.1"/>
    <property type="molecule type" value="Genomic_DNA"/>
</dbReference>
<protein>
    <submittedName>
        <fullName evidence="1">Uncharacterized protein</fullName>
    </submittedName>
</protein>
<name>A0A7J7HHC7_CAMSI</name>